<evidence type="ECO:0000256" key="9">
    <source>
        <dbReference type="ARBA" id="ARBA00022833"/>
    </source>
</evidence>
<dbReference type="GO" id="GO:0016567">
    <property type="term" value="P:protein ubiquitination"/>
    <property type="evidence" value="ECO:0007669"/>
    <property type="project" value="InterPro"/>
</dbReference>
<evidence type="ECO:0000256" key="12">
    <source>
        <dbReference type="SAM" id="Phobius"/>
    </source>
</evidence>
<gene>
    <name evidence="14" type="ORF">C1949_07670</name>
</gene>
<keyword evidence="4" id="KW-0808">Transferase</keyword>
<sequence>MIDVHGVLLLSPANYYLLSSIITAVALACLYFMLTRLRRARWLEDTPTSKVRSAAQGLVELQGTLDAGGHTQLISPLGEIDCLWYRFRVEEYRRSGKNNNWHTVEQGSSDRPFLLRDDTGSCWVMPSGAEVHPRHCRRWEGSQRWPAGSSVKKGLLATLIRKRYRYTEEWFAEGELLYALGWFESRGGGRDEFDRQAAARQVISGWKADYDDLLTRFDRNGDGELDMQEWERVRQAAAGEAGRLARVDGQRPLVHALGKPPRRGLPFILSDHHEEDLAKRLRRGAFLGLVGLVISAPLACWFWVG</sequence>
<feature type="domain" description="EF-hand" evidence="13">
    <location>
        <begin position="205"/>
        <end position="240"/>
    </location>
</feature>
<keyword evidence="8" id="KW-0833">Ubl conjugation pathway</keyword>
<dbReference type="GO" id="GO:0061630">
    <property type="term" value="F:ubiquitin protein ligase activity"/>
    <property type="evidence" value="ECO:0007669"/>
    <property type="project" value="UniProtKB-EC"/>
</dbReference>
<keyword evidence="7" id="KW-0863">Zinc-finger</keyword>
<proteinExistence type="predicted"/>
<dbReference type="PROSITE" id="PS00018">
    <property type="entry name" value="EF_HAND_1"/>
    <property type="match status" value="1"/>
</dbReference>
<dbReference type="GO" id="GO:0005509">
    <property type="term" value="F:calcium ion binding"/>
    <property type="evidence" value="ECO:0007669"/>
    <property type="project" value="InterPro"/>
</dbReference>
<keyword evidence="15" id="KW-1185">Reference proteome</keyword>
<dbReference type="GO" id="GO:0008270">
    <property type="term" value="F:zinc ion binding"/>
    <property type="evidence" value="ECO:0007669"/>
    <property type="project" value="UniProtKB-KW"/>
</dbReference>
<evidence type="ECO:0000256" key="8">
    <source>
        <dbReference type="ARBA" id="ARBA00022786"/>
    </source>
</evidence>
<dbReference type="EC" id="2.3.2.27" evidence="3"/>
<dbReference type="RefSeq" id="WP_104737889.1">
    <property type="nucleotide sequence ID" value="NZ_BMHR01000001.1"/>
</dbReference>
<evidence type="ECO:0000313" key="15">
    <source>
        <dbReference type="Proteomes" id="UP000243451"/>
    </source>
</evidence>
<dbReference type="PROSITE" id="PS50222">
    <property type="entry name" value="EF_HAND_2"/>
    <property type="match status" value="1"/>
</dbReference>
<evidence type="ECO:0000256" key="10">
    <source>
        <dbReference type="ARBA" id="ARBA00022989"/>
    </source>
</evidence>
<keyword evidence="6" id="KW-0479">Metal-binding</keyword>
<comment type="catalytic activity">
    <reaction evidence="1">
        <text>S-ubiquitinyl-[E2 ubiquitin-conjugating enzyme]-L-cysteine + [acceptor protein]-L-lysine = [E2 ubiquitin-conjugating enzyme]-L-cysteine + N(6)-ubiquitinyl-[acceptor protein]-L-lysine.</text>
        <dbReference type="EC" id="2.3.2.27"/>
    </reaction>
</comment>
<evidence type="ECO:0000256" key="1">
    <source>
        <dbReference type="ARBA" id="ARBA00000900"/>
    </source>
</evidence>
<evidence type="ECO:0000313" key="14">
    <source>
        <dbReference type="EMBL" id="POB04288.1"/>
    </source>
</evidence>
<evidence type="ECO:0000256" key="4">
    <source>
        <dbReference type="ARBA" id="ARBA00022679"/>
    </source>
</evidence>
<dbReference type="InterPro" id="IPR018247">
    <property type="entry name" value="EF_Hand_1_Ca_BS"/>
</dbReference>
<organism evidence="14 15">
    <name type="scientific">Halopseudomonas oceani</name>
    <dbReference type="NCBI Taxonomy" id="1708783"/>
    <lineage>
        <taxon>Bacteria</taxon>
        <taxon>Pseudomonadati</taxon>
        <taxon>Pseudomonadota</taxon>
        <taxon>Gammaproteobacteria</taxon>
        <taxon>Pseudomonadales</taxon>
        <taxon>Pseudomonadaceae</taxon>
        <taxon>Halopseudomonas</taxon>
    </lineage>
</organism>
<keyword evidence="9" id="KW-0862">Zinc</keyword>
<dbReference type="InterPro" id="IPR022170">
    <property type="entry name" value="MUL1-like"/>
</dbReference>
<reference evidence="14 15" key="1">
    <citation type="submission" date="2018-01" db="EMBL/GenBank/DDBJ databases">
        <title>Draft genome of the type strain Pseudomonas oceani DSM 100277 isolated from the deep water in Okinawa trough, northwestern Pacific Ocean.</title>
        <authorList>
            <person name="Gomila M."/>
            <person name="Mulet M."/>
            <person name="Garcia-Valdes E."/>
            <person name="Lalucat J."/>
        </authorList>
    </citation>
    <scope>NUCLEOTIDE SEQUENCE [LARGE SCALE GENOMIC DNA]</scope>
    <source>
        <strain evidence="14 15">DSM 100277</strain>
    </source>
</reference>
<dbReference type="Proteomes" id="UP000243451">
    <property type="component" value="Unassembled WGS sequence"/>
</dbReference>
<dbReference type="AlphaFoldDB" id="A0A2P4EWG4"/>
<keyword evidence="10 12" id="KW-1133">Transmembrane helix</keyword>
<dbReference type="GO" id="GO:0016020">
    <property type="term" value="C:membrane"/>
    <property type="evidence" value="ECO:0007669"/>
    <property type="project" value="UniProtKB-SubCell"/>
</dbReference>
<evidence type="ECO:0000259" key="13">
    <source>
        <dbReference type="PROSITE" id="PS50222"/>
    </source>
</evidence>
<evidence type="ECO:0000256" key="3">
    <source>
        <dbReference type="ARBA" id="ARBA00012483"/>
    </source>
</evidence>
<dbReference type="OrthoDB" id="7013907at2"/>
<keyword evidence="11 12" id="KW-0472">Membrane</keyword>
<evidence type="ECO:0000256" key="7">
    <source>
        <dbReference type="ARBA" id="ARBA00022771"/>
    </source>
</evidence>
<evidence type="ECO:0000256" key="11">
    <source>
        <dbReference type="ARBA" id="ARBA00023136"/>
    </source>
</evidence>
<keyword evidence="5 12" id="KW-0812">Transmembrane</keyword>
<accession>A0A2P4EWG4</accession>
<dbReference type="Pfam" id="PF12483">
    <property type="entry name" value="GIDE"/>
    <property type="match status" value="1"/>
</dbReference>
<evidence type="ECO:0000256" key="2">
    <source>
        <dbReference type="ARBA" id="ARBA00004141"/>
    </source>
</evidence>
<dbReference type="InterPro" id="IPR002048">
    <property type="entry name" value="EF_hand_dom"/>
</dbReference>
<comment type="subcellular location">
    <subcellularLocation>
        <location evidence="2">Membrane</location>
        <topology evidence="2">Multi-pass membrane protein</topology>
    </subcellularLocation>
</comment>
<comment type="caution">
    <text evidence="14">The sequence shown here is derived from an EMBL/GenBank/DDBJ whole genome shotgun (WGS) entry which is preliminary data.</text>
</comment>
<feature type="transmembrane region" description="Helical" evidence="12">
    <location>
        <begin position="15"/>
        <end position="34"/>
    </location>
</feature>
<feature type="transmembrane region" description="Helical" evidence="12">
    <location>
        <begin position="285"/>
        <end position="304"/>
    </location>
</feature>
<name>A0A2P4EWG4_9GAMM</name>
<evidence type="ECO:0000256" key="6">
    <source>
        <dbReference type="ARBA" id="ARBA00022723"/>
    </source>
</evidence>
<evidence type="ECO:0000256" key="5">
    <source>
        <dbReference type="ARBA" id="ARBA00022692"/>
    </source>
</evidence>
<protein>
    <recommendedName>
        <fullName evidence="3">RING-type E3 ubiquitin transferase</fullName>
        <ecNumber evidence="3">2.3.2.27</ecNumber>
    </recommendedName>
</protein>
<dbReference type="EMBL" id="PPSK01000005">
    <property type="protein sequence ID" value="POB04288.1"/>
    <property type="molecule type" value="Genomic_DNA"/>
</dbReference>